<feature type="region of interest" description="Disordered" evidence="1">
    <location>
        <begin position="155"/>
        <end position="177"/>
    </location>
</feature>
<dbReference type="InterPro" id="IPR046131">
    <property type="entry name" value="DUF6128"/>
</dbReference>
<protein>
    <recommendedName>
        <fullName evidence="2">DUF6128 domain-containing protein</fullName>
    </recommendedName>
</protein>
<feature type="domain" description="DUF6128" evidence="2">
    <location>
        <begin position="427"/>
        <end position="509"/>
    </location>
</feature>
<evidence type="ECO:0000313" key="3">
    <source>
        <dbReference type="EMBL" id="QHQ60362.1"/>
    </source>
</evidence>
<keyword evidence="4" id="KW-1185">Reference proteome</keyword>
<dbReference type="RefSeq" id="WP_161837198.1">
    <property type="nucleotide sequence ID" value="NZ_CP048000.1"/>
</dbReference>
<gene>
    <name evidence="3" type="ORF">Ana3638_05900</name>
</gene>
<sequence>MPDYKRLVSYMYNYDDGIKKNNVGYARVEARNGQCKCTLHIAAPSLNDKQLKVYIFKRRKDGLEGILLGTLQVKNGAGDYKTVTDSVHIMNSSYGLDDMGGIVLYLTERKYFATSWDDAPITMELVAGIESTKYEKELQAAAVYVTRLDQLTKSAENQKEAVTVKEQEDKKDSEDFVKQVKQEEIIEESPNNEGEVFNDFADGKAEQTELNTEIKQKEPAEKEVAVKEVSREESQKDNQKENKDDLKNEKEEENNIVDELNAPVEILQKEEMLTEDTKGQIEESNSSDDNTDNKQDGFTYDSFGQDPFTDNLNVNGLNEFLETEQFNTGESTAFDNFDLQNNDLQSSESQNADLQREDFQNILETQTIAEDIQSDIQGEEYQKDGERQPFFEDHPLAKRIYRSFPRMYPFEDNEIAWCVRIEPQNIGMFPMEAWILGNNSFLLHGYYSYRHLIFARMNDKNGFSYILGVPGIYHNREKFMAKMFGFENFKCVKRKAQRTGEFGYWYIPITLT</sequence>
<evidence type="ECO:0000259" key="2">
    <source>
        <dbReference type="Pfam" id="PF19623"/>
    </source>
</evidence>
<organism evidence="3 4">
    <name type="scientific">Anaerocolumna sedimenticola</name>
    <dbReference type="NCBI Taxonomy" id="2696063"/>
    <lineage>
        <taxon>Bacteria</taxon>
        <taxon>Bacillati</taxon>
        <taxon>Bacillota</taxon>
        <taxon>Clostridia</taxon>
        <taxon>Lachnospirales</taxon>
        <taxon>Lachnospiraceae</taxon>
        <taxon>Anaerocolumna</taxon>
    </lineage>
</organism>
<dbReference type="EMBL" id="CP048000">
    <property type="protein sequence ID" value="QHQ60362.1"/>
    <property type="molecule type" value="Genomic_DNA"/>
</dbReference>
<reference evidence="3 4" key="1">
    <citation type="submission" date="2020-01" db="EMBL/GenBank/DDBJ databases">
        <title>Genome analysis of Anaerocolumna sp. CBA3638.</title>
        <authorList>
            <person name="Kim J."/>
            <person name="Roh S.W."/>
        </authorList>
    </citation>
    <scope>NUCLEOTIDE SEQUENCE [LARGE SCALE GENOMIC DNA]</scope>
    <source>
        <strain evidence="3 4">CBA3638</strain>
    </source>
</reference>
<dbReference type="AlphaFoldDB" id="A0A6P1TJT6"/>
<dbReference type="Proteomes" id="UP000464314">
    <property type="component" value="Chromosome"/>
</dbReference>
<feature type="compositionally biased region" description="Basic and acidic residues" evidence="1">
    <location>
        <begin position="156"/>
        <end position="177"/>
    </location>
</feature>
<dbReference type="KEGG" id="anr:Ana3638_05900"/>
<proteinExistence type="predicted"/>
<feature type="compositionally biased region" description="Basic and acidic residues" evidence="1">
    <location>
        <begin position="208"/>
        <end position="250"/>
    </location>
</feature>
<accession>A0A6P1TJT6</accession>
<evidence type="ECO:0000256" key="1">
    <source>
        <dbReference type="SAM" id="MobiDB-lite"/>
    </source>
</evidence>
<evidence type="ECO:0000313" key="4">
    <source>
        <dbReference type="Proteomes" id="UP000464314"/>
    </source>
</evidence>
<name>A0A6P1TJT6_9FIRM</name>
<feature type="region of interest" description="Disordered" evidence="1">
    <location>
        <begin position="208"/>
        <end position="307"/>
    </location>
</feature>
<feature type="compositionally biased region" description="Basic and acidic residues" evidence="1">
    <location>
        <begin position="267"/>
        <end position="281"/>
    </location>
</feature>
<dbReference type="Pfam" id="PF19623">
    <property type="entry name" value="DUF6128"/>
    <property type="match status" value="1"/>
</dbReference>